<sequence>MSPRPGPATPDGAGRVPRVVLYSDPNCPFCFATEERLDRLGALHDVEWRGVQHAPGLPVPMVPTARPGGEDLAGEVAAIRRLAPEVAIKTPPGKPGTAEAIRWGAAALMADPRAGRTFVRDLYRALWTVGADLSDPAVLRGLADRAGLDALHPGPDAANTTAAWQAAWHDTGLPGVPQLVRDDGQVVYGLADASVLRAFLAGTPAGD</sequence>
<dbReference type="AlphaFoldDB" id="A0A6J7HS40"/>
<accession>A0A6J7HS40</accession>
<gene>
    <name evidence="2" type="ORF">UFOPK3564_01907</name>
</gene>
<dbReference type="SUPFAM" id="SSF52833">
    <property type="entry name" value="Thioredoxin-like"/>
    <property type="match status" value="1"/>
</dbReference>
<reference evidence="2" key="1">
    <citation type="submission" date="2020-05" db="EMBL/GenBank/DDBJ databases">
        <authorList>
            <person name="Chiriac C."/>
            <person name="Salcher M."/>
            <person name="Ghai R."/>
            <person name="Kavagutti S V."/>
        </authorList>
    </citation>
    <scope>NUCLEOTIDE SEQUENCE</scope>
</reference>
<dbReference type="Gene3D" id="3.40.30.10">
    <property type="entry name" value="Glutaredoxin"/>
    <property type="match status" value="1"/>
</dbReference>
<dbReference type="InterPro" id="IPR001853">
    <property type="entry name" value="DSBA-like_thioredoxin_dom"/>
</dbReference>
<evidence type="ECO:0000313" key="2">
    <source>
        <dbReference type="EMBL" id="CAB4922308.1"/>
    </source>
</evidence>
<dbReference type="GO" id="GO:0016491">
    <property type="term" value="F:oxidoreductase activity"/>
    <property type="evidence" value="ECO:0007669"/>
    <property type="project" value="InterPro"/>
</dbReference>
<protein>
    <submittedName>
        <fullName evidence="2">Unannotated protein</fullName>
    </submittedName>
</protein>
<organism evidence="2">
    <name type="scientific">freshwater metagenome</name>
    <dbReference type="NCBI Taxonomy" id="449393"/>
    <lineage>
        <taxon>unclassified sequences</taxon>
        <taxon>metagenomes</taxon>
        <taxon>ecological metagenomes</taxon>
    </lineage>
</organism>
<dbReference type="InterPro" id="IPR011767">
    <property type="entry name" value="GLR_AS"/>
</dbReference>
<name>A0A6J7HS40_9ZZZZ</name>
<proteinExistence type="predicted"/>
<dbReference type="EMBL" id="CAFBMK010000113">
    <property type="protein sequence ID" value="CAB4922308.1"/>
    <property type="molecule type" value="Genomic_DNA"/>
</dbReference>
<evidence type="ECO:0000259" key="1">
    <source>
        <dbReference type="Pfam" id="PF01323"/>
    </source>
</evidence>
<dbReference type="InterPro" id="IPR036249">
    <property type="entry name" value="Thioredoxin-like_sf"/>
</dbReference>
<dbReference type="Pfam" id="PF01323">
    <property type="entry name" value="DSBA"/>
    <property type="match status" value="1"/>
</dbReference>
<dbReference type="PROSITE" id="PS00195">
    <property type="entry name" value="GLUTAREDOXIN_1"/>
    <property type="match status" value="1"/>
</dbReference>
<feature type="domain" description="DSBA-like thioredoxin" evidence="1">
    <location>
        <begin position="19"/>
        <end position="198"/>
    </location>
</feature>